<reference evidence="2 3" key="1">
    <citation type="journal article" date="2023" name="Arcadia Sci">
        <title>De novo assembly of a long-read Amblyomma americanum tick genome.</title>
        <authorList>
            <person name="Chou S."/>
            <person name="Poskanzer K.E."/>
            <person name="Rollins M."/>
            <person name="Thuy-Boun P.S."/>
        </authorList>
    </citation>
    <scope>NUCLEOTIDE SEQUENCE [LARGE SCALE GENOMIC DNA]</scope>
    <source>
        <strain evidence="2">F_SG_1</strain>
        <tissue evidence="2">Salivary glands</tissue>
    </source>
</reference>
<feature type="compositionally biased region" description="Low complexity" evidence="1">
    <location>
        <begin position="1247"/>
        <end position="1257"/>
    </location>
</feature>
<feature type="non-terminal residue" evidence="2">
    <location>
        <position position="1476"/>
    </location>
</feature>
<feature type="compositionally biased region" description="Basic residues" evidence="1">
    <location>
        <begin position="967"/>
        <end position="981"/>
    </location>
</feature>
<protein>
    <submittedName>
        <fullName evidence="2">Uncharacterized protein</fullName>
    </submittedName>
</protein>
<proteinExistence type="predicted"/>
<feature type="compositionally biased region" description="Polar residues" evidence="1">
    <location>
        <begin position="134"/>
        <end position="145"/>
    </location>
</feature>
<name>A0AAQ4FPU4_AMBAM</name>
<comment type="caution">
    <text evidence="2">The sequence shown here is derived from an EMBL/GenBank/DDBJ whole genome shotgun (WGS) entry which is preliminary data.</text>
</comment>
<feature type="compositionally biased region" description="Basic and acidic residues" evidence="1">
    <location>
        <begin position="1102"/>
        <end position="1125"/>
    </location>
</feature>
<dbReference type="Proteomes" id="UP001321473">
    <property type="component" value="Unassembled WGS sequence"/>
</dbReference>
<organism evidence="2 3">
    <name type="scientific">Amblyomma americanum</name>
    <name type="common">Lone star tick</name>
    <dbReference type="NCBI Taxonomy" id="6943"/>
    <lineage>
        <taxon>Eukaryota</taxon>
        <taxon>Metazoa</taxon>
        <taxon>Ecdysozoa</taxon>
        <taxon>Arthropoda</taxon>
        <taxon>Chelicerata</taxon>
        <taxon>Arachnida</taxon>
        <taxon>Acari</taxon>
        <taxon>Parasitiformes</taxon>
        <taxon>Ixodida</taxon>
        <taxon>Ixodoidea</taxon>
        <taxon>Ixodidae</taxon>
        <taxon>Amblyomminae</taxon>
        <taxon>Amblyomma</taxon>
    </lineage>
</organism>
<feature type="compositionally biased region" description="Basic and acidic residues" evidence="1">
    <location>
        <begin position="214"/>
        <end position="232"/>
    </location>
</feature>
<feature type="compositionally biased region" description="Low complexity" evidence="1">
    <location>
        <begin position="1292"/>
        <end position="1302"/>
    </location>
</feature>
<feature type="compositionally biased region" description="Low complexity" evidence="1">
    <location>
        <begin position="766"/>
        <end position="778"/>
    </location>
</feature>
<feature type="compositionally biased region" description="Acidic residues" evidence="1">
    <location>
        <begin position="1263"/>
        <end position="1273"/>
    </location>
</feature>
<dbReference type="EMBL" id="JARKHS020000455">
    <property type="protein sequence ID" value="KAK8788801.1"/>
    <property type="molecule type" value="Genomic_DNA"/>
</dbReference>
<feature type="compositionally biased region" description="Low complexity" evidence="1">
    <location>
        <begin position="842"/>
        <end position="860"/>
    </location>
</feature>
<feature type="compositionally biased region" description="Basic residues" evidence="1">
    <location>
        <begin position="233"/>
        <end position="257"/>
    </location>
</feature>
<feature type="compositionally biased region" description="Basic and acidic residues" evidence="1">
    <location>
        <begin position="383"/>
        <end position="407"/>
    </location>
</feature>
<feature type="compositionally biased region" description="Basic residues" evidence="1">
    <location>
        <begin position="194"/>
        <end position="209"/>
    </location>
</feature>
<feature type="compositionally biased region" description="Basic and acidic residues" evidence="1">
    <location>
        <begin position="938"/>
        <end position="950"/>
    </location>
</feature>
<feature type="compositionally biased region" description="Basic residues" evidence="1">
    <location>
        <begin position="278"/>
        <end position="382"/>
    </location>
</feature>
<dbReference type="PANTHER" id="PTHR12618">
    <property type="entry name" value="PHD AND RING FINGER DOMAIN-CONTAINING PROTEIN 1"/>
    <property type="match status" value="1"/>
</dbReference>
<feature type="compositionally biased region" description="Basic and acidic residues" evidence="1">
    <location>
        <begin position="1189"/>
        <end position="1202"/>
    </location>
</feature>
<feature type="region of interest" description="Disordered" evidence="1">
    <location>
        <begin position="1219"/>
        <end position="1476"/>
    </location>
</feature>
<feature type="compositionally biased region" description="Basic and acidic residues" evidence="1">
    <location>
        <begin position="1331"/>
        <end position="1340"/>
    </location>
</feature>
<feature type="compositionally biased region" description="Basic and acidic residues" evidence="1">
    <location>
        <begin position="982"/>
        <end position="996"/>
    </location>
</feature>
<feature type="compositionally biased region" description="Low complexity" evidence="1">
    <location>
        <begin position="110"/>
        <end position="123"/>
    </location>
</feature>
<dbReference type="InterPro" id="IPR047157">
    <property type="entry name" value="PHRF1/Atg35"/>
</dbReference>
<evidence type="ECO:0000256" key="1">
    <source>
        <dbReference type="SAM" id="MobiDB-lite"/>
    </source>
</evidence>
<evidence type="ECO:0000313" key="2">
    <source>
        <dbReference type="EMBL" id="KAK8788801.1"/>
    </source>
</evidence>
<feature type="region of interest" description="Disordered" evidence="1">
    <location>
        <begin position="748"/>
        <end position="1206"/>
    </location>
</feature>
<feature type="compositionally biased region" description="Basic residues" evidence="1">
    <location>
        <begin position="1068"/>
        <end position="1101"/>
    </location>
</feature>
<feature type="compositionally biased region" description="Polar residues" evidence="1">
    <location>
        <begin position="787"/>
        <end position="802"/>
    </location>
</feature>
<feature type="compositionally biased region" description="Acidic residues" evidence="1">
    <location>
        <begin position="462"/>
        <end position="474"/>
    </location>
</feature>
<feature type="compositionally biased region" description="Basic and acidic residues" evidence="1">
    <location>
        <begin position="73"/>
        <end position="101"/>
    </location>
</feature>
<evidence type="ECO:0000313" key="3">
    <source>
        <dbReference type="Proteomes" id="UP001321473"/>
    </source>
</evidence>
<accession>A0AAQ4FPU4</accession>
<feature type="compositionally biased region" description="Basic residues" evidence="1">
    <location>
        <begin position="997"/>
        <end position="1061"/>
    </location>
</feature>
<feature type="compositionally biased region" description="Basic and acidic residues" evidence="1">
    <location>
        <begin position="1401"/>
        <end position="1413"/>
    </location>
</feature>
<feature type="compositionally biased region" description="Polar residues" evidence="1">
    <location>
        <begin position="1447"/>
        <end position="1463"/>
    </location>
</feature>
<gene>
    <name evidence="2" type="ORF">V5799_021422</name>
</gene>
<feature type="compositionally biased region" description="Basic residues" evidence="1">
    <location>
        <begin position="150"/>
        <end position="165"/>
    </location>
</feature>
<feature type="compositionally biased region" description="Basic and acidic residues" evidence="1">
    <location>
        <begin position="1369"/>
        <end position="1380"/>
    </location>
</feature>
<sequence>MLRILWMEADEANSSADECWVEVTASSTKENPAKNEAGSPDREPKEKSPSKSKPADTNLSRQDMPQKDGAGTDADKRRAGKGDHQRDTVGKNRTDQAEPSKHSTRRSSQSTSPAKSKGASSSSDSEDDRRNTSKSEPSSSQSANEGSSKKSTKKKGRSYRTKRCRSSGSSEDESDRQSQSRSPSPLRRDSSRRSGQRRSRSASKSRRNSLSKGSARDRSKSKDRKLDSSRDRSRSRKRSSRSRSLHRGHGGSHRSRSPMRSQAGSSRSQKRPESRRSSSPRRSRAARSHSRRRSRSRHSRGRTPPRHSRGRPSPRRSRSRRRSQSRHRPRQSPGRSPKRSQRSTSRDRRHGRKSVSPKKERKSRSRSRKRSTSRQKHSSRRSRSGDRKQSEKRKAVERDKSSEKKGTSGETSLPGDTGVSTTDSKKRSVSKSSEEISGKGHTGDRKSSSDSDKNQVVLYGPFEEEDGSFLDEEPSPERTMPSVKPPQPEACAAAVGKTSKPQPVTDNLEAVPVPEEPAVPPDDSQLEDMDISNPPSPVGALEVDDSLAKSVPSGENTFSPAVPPECGTETSSQQHTPPLKVDSLEESAKKPSMARAAIPWTYSEPQQAPLPPPWVKPETTKPVGQVRPFVREVNPSGSALQKGLLQTKQDGLAVVGTMATVQASNEPPLMGPGRTIGKTEEFGMLENTVKVNEHASFPELATKLVPPAPFTSAPAVPAVNLHGSALYSATVMPVHIPFQFVGVPGQAQVTHGTPTPLPQEKPSPVTQQQQTCPLPTQLGPAGKMLASEQSGPTAAPSQTEGQVLNEVVPPASTKGPPSQLPEDMATDQVGGTAGSAKVTGQSSSSSRSSSPVEKGSSRSSSMERSKSSRSRSRSGDREKAKRSRSSESESPTKDSKRLRKGDSTEREEIRAKSRSRDRHCSSSPDRSKRDSHLKKKSRSPDRKPSKSIDRKRSRSHDRKRSESPERKRSKSRDRKRSKSRERRGSKSRDRKRSQSREKKRSKSRDRKRSKSRDRKRSKSREKKRSKSRDRKRSKSHERKRSKSRERKRSKSREKRRSKSRDRRGSRSRDRRRSKSRDRRRSLSRGRQRVSQRSNSRSRRSRSRDQPRRQSRSRETGHSQRSESRKTNSSQRKPSRERESPRGTLILKRYKNELSSESDSSPERRSKKAPSSPVKKRQRRESDAESTDSQDDKSLDVHTKSSENSKALNIDCIAEHCKEKELQKQQSSEKIADKETPEANTYGPVPPAEASVPSASKPVPEPQQSDETDMDDKQDDPSGTGGCPEPNTANEVSGTSIVSSSSSKENVCQVQERSAAVGSSRPAEVAASTDNRTLKNSEPLEQRQAVATSSSKSFVCGKADVLQENPEGLSKGEENLHEPVAYEKSIIPSGEGAVSSSTGSPREQEVAESDEARCDASPCQKEPTEKASTPATEPVTACADSSKDSNAEQRTISAREQADPSSTGDAGDTLDVKRKSR</sequence>
<feature type="compositionally biased region" description="Basic and acidic residues" evidence="1">
    <location>
        <begin position="873"/>
        <end position="911"/>
    </location>
</feature>
<keyword evidence="3" id="KW-1185">Reference proteome</keyword>
<feature type="region of interest" description="Disordered" evidence="1">
    <location>
        <begin position="1"/>
        <end position="596"/>
    </location>
</feature>
<feature type="compositionally biased region" description="Basic and acidic residues" evidence="1">
    <location>
        <begin position="39"/>
        <end position="49"/>
    </location>
</feature>
<dbReference type="PANTHER" id="PTHR12618:SF20">
    <property type="entry name" value="PHD AND RING FINGER DOMAIN-CONTAINING PROTEIN 1"/>
    <property type="match status" value="1"/>
</dbReference>
<feature type="compositionally biased region" description="Basic and acidic residues" evidence="1">
    <location>
        <begin position="432"/>
        <end position="453"/>
    </location>
</feature>